<dbReference type="GO" id="GO:0005794">
    <property type="term" value="C:Golgi apparatus"/>
    <property type="evidence" value="ECO:0007669"/>
    <property type="project" value="TreeGrafter"/>
</dbReference>
<evidence type="ECO:0000313" key="9">
    <source>
        <dbReference type="EMBL" id="CAE0587497.1"/>
    </source>
</evidence>
<keyword evidence="5 7" id="KW-0472">Membrane</keyword>
<comment type="subcellular location">
    <subcellularLocation>
        <location evidence="1">Membrane</location>
        <topology evidence="1">Multi-pass membrane protein</topology>
    </subcellularLocation>
</comment>
<feature type="transmembrane region" description="Helical" evidence="7">
    <location>
        <begin position="152"/>
        <end position="175"/>
    </location>
</feature>
<organism evidence="9">
    <name type="scientific">Strombidinopsis acuminata</name>
    <dbReference type="NCBI Taxonomy" id="141414"/>
    <lineage>
        <taxon>Eukaryota</taxon>
        <taxon>Sar</taxon>
        <taxon>Alveolata</taxon>
        <taxon>Ciliophora</taxon>
        <taxon>Intramacronucleata</taxon>
        <taxon>Spirotrichea</taxon>
        <taxon>Choreotrichia</taxon>
        <taxon>Choreotrichida</taxon>
        <taxon>Strombidinopsidae</taxon>
        <taxon>Strombidinopsis</taxon>
    </lineage>
</organism>
<evidence type="ECO:0000259" key="8">
    <source>
        <dbReference type="Pfam" id="PF01529"/>
    </source>
</evidence>
<dbReference type="GO" id="GO:0019706">
    <property type="term" value="F:protein-cysteine S-palmitoyltransferase activity"/>
    <property type="evidence" value="ECO:0007669"/>
    <property type="project" value="UniProtKB-EC"/>
</dbReference>
<dbReference type="AlphaFoldDB" id="A0A7S3TMV8"/>
<feature type="domain" description="Palmitoyltransferase DHHC" evidence="8">
    <location>
        <begin position="116"/>
        <end position="226"/>
    </location>
</feature>
<dbReference type="PANTHER" id="PTHR22883">
    <property type="entry name" value="ZINC FINGER DHHC DOMAIN CONTAINING PROTEIN"/>
    <property type="match status" value="1"/>
</dbReference>
<evidence type="ECO:0000256" key="5">
    <source>
        <dbReference type="ARBA" id="ARBA00023136"/>
    </source>
</evidence>
<evidence type="ECO:0000256" key="3">
    <source>
        <dbReference type="ARBA" id="ARBA00022692"/>
    </source>
</evidence>
<comment type="similarity">
    <text evidence="7">Belongs to the DHHC palmitoyltransferase family.</text>
</comment>
<dbReference type="InterPro" id="IPR001594">
    <property type="entry name" value="Palmitoyltrfase_DHHC"/>
</dbReference>
<sequence length="293" mass="33221">MRGPQDDKGTCGFDVRPLLPVLLVGSTIAGAAAGCALWFPVLREALGRPWSTIIRCFFIVLYTVTCCCMAYCGFCDPGQVPEEHPSVAYYARKEAVRKNPELYADEDEDDEDMNPIPMRAHKAWQYTRPVRRYDHYCRWLANCIGLLNHREFVVMCSGLVILGALGALLDFTVLMSLVHQGEATIGTQVGLVLHLIYSLIMGTRVWPILSLHIGFISRNELANEWKRNDFYVITSARTGKVVPVNDLSDDEHNERFDSFHYAAEKNIFDKGVSANWWSFWCTARWAPDQTGEF</sequence>
<feature type="transmembrane region" description="Helical" evidence="7">
    <location>
        <begin position="195"/>
        <end position="217"/>
    </location>
</feature>
<dbReference type="GO" id="GO:0005783">
    <property type="term" value="C:endoplasmic reticulum"/>
    <property type="evidence" value="ECO:0007669"/>
    <property type="project" value="TreeGrafter"/>
</dbReference>
<keyword evidence="6 7" id="KW-0012">Acyltransferase</keyword>
<dbReference type="EC" id="2.3.1.225" evidence="7"/>
<dbReference type="InterPro" id="IPR039859">
    <property type="entry name" value="PFA4/ZDH16/20/ERF2-like"/>
</dbReference>
<comment type="domain">
    <text evidence="7">The DHHC domain is required for palmitoyltransferase activity.</text>
</comment>
<name>A0A7S3TMV8_9SPIT</name>
<comment type="catalytic activity">
    <reaction evidence="7">
        <text>L-cysteinyl-[protein] + hexadecanoyl-CoA = S-hexadecanoyl-L-cysteinyl-[protein] + CoA</text>
        <dbReference type="Rhea" id="RHEA:36683"/>
        <dbReference type="Rhea" id="RHEA-COMP:10131"/>
        <dbReference type="Rhea" id="RHEA-COMP:11032"/>
        <dbReference type="ChEBI" id="CHEBI:29950"/>
        <dbReference type="ChEBI" id="CHEBI:57287"/>
        <dbReference type="ChEBI" id="CHEBI:57379"/>
        <dbReference type="ChEBI" id="CHEBI:74151"/>
        <dbReference type="EC" id="2.3.1.225"/>
    </reaction>
</comment>
<evidence type="ECO:0000256" key="7">
    <source>
        <dbReference type="RuleBase" id="RU079119"/>
    </source>
</evidence>
<reference evidence="9" key="1">
    <citation type="submission" date="2021-01" db="EMBL/GenBank/DDBJ databases">
        <authorList>
            <person name="Corre E."/>
            <person name="Pelletier E."/>
            <person name="Niang G."/>
            <person name="Scheremetjew M."/>
            <person name="Finn R."/>
            <person name="Kale V."/>
            <person name="Holt S."/>
            <person name="Cochrane G."/>
            <person name="Meng A."/>
            <person name="Brown T."/>
            <person name="Cohen L."/>
        </authorList>
    </citation>
    <scope>NUCLEOTIDE SEQUENCE</scope>
    <source>
        <strain evidence="9">SPMC142</strain>
    </source>
</reference>
<protein>
    <recommendedName>
        <fullName evidence="7">Palmitoyltransferase</fullName>
        <ecNumber evidence="7">2.3.1.225</ecNumber>
    </recommendedName>
</protein>
<feature type="transmembrane region" description="Helical" evidence="7">
    <location>
        <begin position="21"/>
        <end position="40"/>
    </location>
</feature>
<dbReference type="PROSITE" id="PS51257">
    <property type="entry name" value="PROKAR_LIPOPROTEIN"/>
    <property type="match status" value="1"/>
</dbReference>
<accession>A0A7S3TMV8</accession>
<evidence type="ECO:0000256" key="1">
    <source>
        <dbReference type="ARBA" id="ARBA00004141"/>
    </source>
</evidence>
<evidence type="ECO:0000256" key="2">
    <source>
        <dbReference type="ARBA" id="ARBA00022679"/>
    </source>
</evidence>
<dbReference type="Pfam" id="PF01529">
    <property type="entry name" value="DHHC"/>
    <property type="match status" value="1"/>
</dbReference>
<dbReference type="EMBL" id="HBIQ01086349">
    <property type="protein sequence ID" value="CAE0587497.1"/>
    <property type="molecule type" value="Transcribed_RNA"/>
</dbReference>
<dbReference type="GO" id="GO:0006612">
    <property type="term" value="P:protein targeting to membrane"/>
    <property type="evidence" value="ECO:0007669"/>
    <property type="project" value="TreeGrafter"/>
</dbReference>
<dbReference type="GO" id="GO:0016020">
    <property type="term" value="C:membrane"/>
    <property type="evidence" value="ECO:0007669"/>
    <property type="project" value="UniProtKB-SubCell"/>
</dbReference>
<keyword evidence="2 7" id="KW-0808">Transferase</keyword>
<evidence type="ECO:0000256" key="6">
    <source>
        <dbReference type="ARBA" id="ARBA00023315"/>
    </source>
</evidence>
<keyword evidence="3 7" id="KW-0812">Transmembrane</keyword>
<gene>
    <name evidence="9" type="ORF">SACU0126_LOCUS27588</name>
</gene>
<feature type="transmembrane region" description="Helical" evidence="7">
    <location>
        <begin position="52"/>
        <end position="74"/>
    </location>
</feature>
<proteinExistence type="inferred from homology"/>
<keyword evidence="4 7" id="KW-1133">Transmembrane helix</keyword>
<evidence type="ECO:0000256" key="4">
    <source>
        <dbReference type="ARBA" id="ARBA00022989"/>
    </source>
</evidence>
<dbReference type="PROSITE" id="PS50216">
    <property type="entry name" value="DHHC"/>
    <property type="match status" value="1"/>
</dbReference>